<dbReference type="GO" id="GO:0015942">
    <property type="term" value="P:formate metabolic process"/>
    <property type="evidence" value="ECO:0007669"/>
    <property type="project" value="InterPro"/>
</dbReference>
<dbReference type="GO" id="GO:0046872">
    <property type="term" value="F:metal ion binding"/>
    <property type="evidence" value="ECO:0007669"/>
    <property type="project" value="UniProtKB-KW"/>
</dbReference>
<dbReference type="NCBIfam" id="TIGR01591">
    <property type="entry name" value="Fdh-alpha"/>
    <property type="match status" value="1"/>
</dbReference>
<keyword evidence="1" id="KW-0004">4Fe-4S</keyword>
<reference evidence="8 9" key="1">
    <citation type="submission" date="2019-10" db="EMBL/GenBank/DDBJ databases">
        <title>Genome Sequences from Six Type Strain Members of the Archaeal Family Sulfolobaceae: Acidianus ambivalens, Acidianus infernus, Metallosphaera prunae, Stygiolobus azoricus, Sulfolobus metallicus, and Sulfurisphaera ohwakuensis.</title>
        <authorList>
            <person name="Counts J.A."/>
            <person name="Kelly R.M."/>
        </authorList>
    </citation>
    <scope>NUCLEOTIDE SEQUENCE [LARGE SCALE GENOMIC DNA]</scope>
    <source>
        <strain evidence="8 9">TA-1</strain>
    </source>
</reference>
<dbReference type="OrthoDB" id="23466at2157"/>
<dbReference type="PANTHER" id="PTHR43105">
    <property type="entry name" value="RESPIRATORY NITRATE REDUCTASE"/>
    <property type="match status" value="1"/>
</dbReference>
<dbReference type="InterPro" id="IPR050123">
    <property type="entry name" value="Prok_molybdopt-oxidoreductase"/>
</dbReference>
<dbReference type="PROSITE" id="PS51669">
    <property type="entry name" value="4FE4S_MOW_BIS_MGD"/>
    <property type="match status" value="1"/>
</dbReference>
<dbReference type="Gene3D" id="2.40.40.20">
    <property type="match status" value="1"/>
</dbReference>
<evidence type="ECO:0000259" key="6">
    <source>
        <dbReference type="PROSITE" id="PS51669"/>
    </source>
</evidence>
<name>A0A650CDX7_SULOH</name>
<evidence type="ECO:0000256" key="5">
    <source>
        <dbReference type="ARBA" id="ARBA00023014"/>
    </source>
</evidence>
<dbReference type="InterPro" id="IPR006478">
    <property type="entry name" value="Formate_DH_asu"/>
</dbReference>
<feature type="domain" description="4Fe-4S Mo/W bis-MGD-type" evidence="6">
    <location>
        <begin position="1"/>
        <end position="57"/>
    </location>
</feature>
<dbReference type="GO" id="GO:0043546">
    <property type="term" value="F:molybdopterin cofactor binding"/>
    <property type="evidence" value="ECO:0007669"/>
    <property type="project" value="InterPro"/>
</dbReference>
<dbReference type="InterPro" id="IPR006657">
    <property type="entry name" value="MoPterin_dinucl-bd_dom"/>
</dbReference>
<dbReference type="EC" id="1.17.1.9" evidence="7"/>
<dbReference type="KEGG" id="soh:D1869_01445"/>
<keyword evidence="4" id="KW-0408">Iron</keyword>
<dbReference type="SMART" id="SM00926">
    <property type="entry name" value="Molybdop_Fe4S4"/>
    <property type="match status" value="1"/>
</dbReference>
<keyword evidence="9" id="KW-1185">Reference proteome</keyword>
<dbReference type="GeneID" id="42799870"/>
<dbReference type="Proteomes" id="UP000427373">
    <property type="component" value="Chromosome"/>
</dbReference>
<dbReference type="AlphaFoldDB" id="A0A650CDX7"/>
<evidence type="ECO:0000256" key="4">
    <source>
        <dbReference type="ARBA" id="ARBA00023004"/>
    </source>
</evidence>
<dbReference type="Proteomes" id="UP000582213">
    <property type="component" value="Unassembled WGS sequence"/>
</dbReference>
<dbReference type="PANTHER" id="PTHR43105:SF14">
    <property type="entry name" value="FORMATE DEHYDROGENASE H"/>
    <property type="match status" value="1"/>
</dbReference>
<sequence length="654" mass="73606">METVKSICPFCGVGCGVELYVESSTIIRLSPVKEHVVSRGHLCGKGTLAYEPIFAWDRLTYPLKKVKGEHIRISWEIAIKEIASKLKEIIQQYGSDAIAFYGGCQNTLEEDYLMQKLARAMGTNNIDSCARVCHDPSATALKEMVGIGASSVSVEMIPRMKVVVITGESITESHPVLSQYLTEAKKNGTKLIVIDPRVTGTAKFSDLHLRLRPGTDIALFNAIGNYLIENSLIDEKFIKERVIGFEEYAKGVSKYELEYAEKVTGVRRENIKKFAELIAQKGVIFSWGLGLTQSSGVNGVRAYINLALLTGNIGKNGGLLVFRGQTNVQGSGDLLKPDKFPNGTMDEENAKKLAEIWNFLPPTKPGLSVTEALLRDNNIRAIIFMGFNPLISLPNREKVERKLKSLDLLVVIDAFMTETASLAHYVLPAAVWAEKEGSVTNLDRLVKWRFKTIDPPGEAKPDYEILKKLAEELGYNFSSDPKEIFEEIKKVVPLYSNLTLDEIMDYSTNSRYPNHEIYLYDEKFYTETNKAKLIFVEQPEVKNGIILITVRNVTRYNTDVITGRIPGYGKYESLIYISNEDALELKIRDNEEVLVTSECGKMNFRVMISKDVQKGTAIMYMHDPKVNYIICDELDEITKTPKYKYTEIKIMKLN</sequence>
<evidence type="ECO:0000313" key="10">
    <source>
        <dbReference type="Proteomes" id="UP000582213"/>
    </source>
</evidence>
<keyword evidence="2" id="KW-0479">Metal-binding</keyword>
<dbReference type="InterPro" id="IPR009010">
    <property type="entry name" value="Asp_de-COase-like_dom_sf"/>
</dbReference>
<dbReference type="Gene3D" id="3.40.228.10">
    <property type="entry name" value="Dimethylsulfoxide Reductase, domain 2"/>
    <property type="match status" value="1"/>
</dbReference>
<evidence type="ECO:0000313" key="9">
    <source>
        <dbReference type="Proteomes" id="UP000427373"/>
    </source>
</evidence>
<evidence type="ECO:0000313" key="7">
    <source>
        <dbReference type="EMBL" id="MBB5253084.1"/>
    </source>
</evidence>
<dbReference type="Pfam" id="PF00384">
    <property type="entry name" value="Molybdopterin"/>
    <property type="match status" value="1"/>
</dbReference>
<dbReference type="Gene3D" id="2.20.25.90">
    <property type="entry name" value="ADC-like domains"/>
    <property type="match status" value="1"/>
</dbReference>
<gene>
    <name evidence="8" type="ORF">D1869_01445</name>
    <name evidence="7" type="ORF">HNQ62_000826</name>
</gene>
<keyword evidence="3 7" id="KW-0560">Oxidoreductase</keyword>
<reference evidence="7 10" key="2">
    <citation type="submission" date="2020-08" db="EMBL/GenBank/DDBJ databases">
        <title>Genomic Encyclopedia of Type Strains, Phase IV (KMG-IV): sequencing the most valuable type-strain genomes for metagenomic binning, comparative biology and taxonomic classification.</title>
        <authorList>
            <person name="Goeker M."/>
        </authorList>
    </citation>
    <scope>NUCLEOTIDE SEQUENCE [LARGE SCALE GENOMIC DNA]</scope>
    <source>
        <strain evidence="7 10">DSM 12421</strain>
    </source>
</reference>
<keyword evidence="5" id="KW-0411">Iron-sulfur</keyword>
<dbReference type="GO" id="GO:0003954">
    <property type="term" value="F:NADH dehydrogenase activity"/>
    <property type="evidence" value="ECO:0007669"/>
    <property type="project" value="TreeGrafter"/>
</dbReference>
<dbReference type="GO" id="GO:0008863">
    <property type="term" value="F:formate dehydrogenase (NAD+) activity"/>
    <property type="evidence" value="ECO:0007669"/>
    <property type="project" value="UniProtKB-EC"/>
</dbReference>
<dbReference type="Pfam" id="PF01568">
    <property type="entry name" value="Molydop_binding"/>
    <property type="match status" value="1"/>
</dbReference>
<dbReference type="InterPro" id="IPR006656">
    <property type="entry name" value="Mopterin_OxRdtase"/>
</dbReference>
<evidence type="ECO:0000256" key="1">
    <source>
        <dbReference type="ARBA" id="ARBA00022485"/>
    </source>
</evidence>
<organism evidence="8 9">
    <name type="scientific">Sulfurisphaera ohwakuensis</name>
    <dbReference type="NCBI Taxonomy" id="69656"/>
    <lineage>
        <taxon>Archaea</taxon>
        <taxon>Thermoproteota</taxon>
        <taxon>Thermoprotei</taxon>
        <taxon>Sulfolobales</taxon>
        <taxon>Sulfolobaceae</taxon>
        <taxon>Sulfurisphaera</taxon>
    </lineage>
</organism>
<evidence type="ECO:0000256" key="3">
    <source>
        <dbReference type="ARBA" id="ARBA00023002"/>
    </source>
</evidence>
<accession>A0A650CDX7</accession>
<dbReference type="SUPFAM" id="SSF50692">
    <property type="entry name" value="ADC-like"/>
    <property type="match status" value="1"/>
</dbReference>
<dbReference type="EMBL" id="JACHFY010000003">
    <property type="protein sequence ID" value="MBB5253084.1"/>
    <property type="molecule type" value="Genomic_DNA"/>
</dbReference>
<protein>
    <submittedName>
        <fullName evidence="7">Formate dehydrogenase major subunit</fullName>
        <ecNumber evidence="7">1.17.1.9</ecNumber>
    </submittedName>
    <submittedName>
        <fullName evidence="8">Formate dehydrogenase subunit alpha</fullName>
    </submittedName>
</protein>
<evidence type="ECO:0000313" key="8">
    <source>
        <dbReference type="EMBL" id="QGR15994.1"/>
    </source>
</evidence>
<dbReference type="Gene3D" id="3.40.50.740">
    <property type="match status" value="1"/>
</dbReference>
<proteinExistence type="predicted"/>
<dbReference type="EMBL" id="CP045484">
    <property type="protein sequence ID" value="QGR15994.1"/>
    <property type="molecule type" value="Genomic_DNA"/>
</dbReference>
<dbReference type="InterPro" id="IPR006963">
    <property type="entry name" value="Mopterin_OxRdtase_4Fe-4S_dom"/>
</dbReference>
<dbReference type="RefSeq" id="WP_156013611.1">
    <property type="nucleotide sequence ID" value="NZ_CP045484.1"/>
</dbReference>
<dbReference type="GO" id="GO:0016020">
    <property type="term" value="C:membrane"/>
    <property type="evidence" value="ECO:0007669"/>
    <property type="project" value="TreeGrafter"/>
</dbReference>
<evidence type="ECO:0000256" key="2">
    <source>
        <dbReference type="ARBA" id="ARBA00022723"/>
    </source>
</evidence>
<dbReference type="GO" id="GO:0022904">
    <property type="term" value="P:respiratory electron transport chain"/>
    <property type="evidence" value="ECO:0007669"/>
    <property type="project" value="TreeGrafter"/>
</dbReference>
<dbReference type="GO" id="GO:0051539">
    <property type="term" value="F:4 iron, 4 sulfur cluster binding"/>
    <property type="evidence" value="ECO:0007669"/>
    <property type="project" value="UniProtKB-KW"/>
</dbReference>
<dbReference type="SUPFAM" id="SSF53706">
    <property type="entry name" value="Formate dehydrogenase/DMSO reductase, domains 1-3"/>
    <property type="match status" value="1"/>
</dbReference>
<dbReference type="Pfam" id="PF04879">
    <property type="entry name" value="Molybdop_Fe4S4"/>
    <property type="match status" value="1"/>
</dbReference>